<dbReference type="Pfam" id="PF00397">
    <property type="entry name" value="WW"/>
    <property type="match status" value="1"/>
</dbReference>
<dbReference type="GO" id="GO:0080090">
    <property type="term" value="P:regulation of primary metabolic process"/>
    <property type="evidence" value="ECO:0007669"/>
    <property type="project" value="UniProtKB-ARBA"/>
</dbReference>
<dbReference type="PROSITE" id="PS50198">
    <property type="entry name" value="PPIC_PPIASE_2"/>
    <property type="match status" value="1"/>
</dbReference>
<dbReference type="AlphaFoldDB" id="A0A9P0AAP6"/>
<dbReference type="Proteomes" id="UP001152759">
    <property type="component" value="Chromosome 3"/>
</dbReference>
<dbReference type="GO" id="GO:0005829">
    <property type="term" value="C:cytosol"/>
    <property type="evidence" value="ECO:0007669"/>
    <property type="project" value="TreeGrafter"/>
</dbReference>
<gene>
    <name evidence="9" type="ORF">BEMITA_LOCUS6716</name>
</gene>
<feature type="region of interest" description="Disordered" evidence="6">
    <location>
        <begin position="25"/>
        <end position="58"/>
    </location>
</feature>
<dbReference type="EMBL" id="OU963864">
    <property type="protein sequence ID" value="CAH0387742.1"/>
    <property type="molecule type" value="Genomic_DNA"/>
</dbReference>
<dbReference type="CDD" id="cd00201">
    <property type="entry name" value="WW"/>
    <property type="match status" value="1"/>
</dbReference>
<feature type="compositionally biased region" description="Basic and acidic residues" evidence="6">
    <location>
        <begin position="27"/>
        <end position="41"/>
    </location>
</feature>
<dbReference type="GO" id="GO:0060255">
    <property type="term" value="P:regulation of macromolecule metabolic process"/>
    <property type="evidence" value="ECO:0007669"/>
    <property type="project" value="UniProtKB-ARBA"/>
</dbReference>
<evidence type="ECO:0000256" key="1">
    <source>
        <dbReference type="ARBA" id="ARBA00000971"/>
    </source>
</evidence>
<dbReference type="Gene3D" id="2.20.70.10">
    <property type="match status" value="1"/>
</dbReference>
<dbReference type="PROSITE" id="PS01096">
    <property type="entry name" value="PPIC_PPIASE_1"/>
    <property type="match status" value="1"/>
</dbReference>
<organism evidence="9 10">
    <name type="scientific">Bemisia tabaci</name>
    <name type="common">Sweetpotato whitefly</name>
    <name type="synonym">Aleurodes tabaci</name>
    <dbReference type="NCBI Taxonomy" id="7038"/>
    <lineage>
        <taxon>Eukaryota</taxon>
        <taxon>Metazoa</taxon>
        <taxon>Ecdysozoa</taxon>
        <taxon>Arthropoda</taxon>
        <taxon>Hexapoda</taxon>
        <taxon>Insecta</taxon>
        <taxon>Pterygota</taxon>
        <taxon>Neoptera</taxon>
        <taxon>Paraneoptera</taxon>
        <taxon>Hemiptera</taxon>
        <taxon>Sternorrhyncha</taxon>
        <taxon>Aleyrodoidea</taxon>
        <taxon>Aleyrodidae</taxon>
        <taxon>Aleyrodinae</taxon>
        <taxon>Bemisia</taxon>
    </lineage>
</organism>
<dbReference type="PROSITE" id="PS50020">
    <property type="entry name" value="WW_DOMAIN_2"/>
    <property type="match status" value="1"/>
</dbReference>
<evidence type="ECO:0000256" key="5">
    <source>
        <dbReference type="RuleBase" id="RU363014"/>
    </source>
</evidence>
<evidence type="ECO:0000259" key="7">
    <source>
        <dbReference type="PROSITE" id="PS50020"/>
    </source>
</evidence>
<dbReference type="InterPro" id="IPR001202">
    <property type="entry name" value="WW_dom"/>
</dbReference>
<dbReference type="InterPro" id="IPR023058">
    <property type="entry name" value="PPIase_PpiC_CS"/>
</dbReference>
<dbReference type="SMART" id="SM00456">
    <property type="entry name" value="WW"/>
    <property type="match status" value="1"/>
</dbReference>
<dbReference type="Gene3D" id="3.10.50.40">
    <property type="match status" value="1"/>
</dbReference>
<dbReference type="OrthoDB" id="2530521at2759"/>
<keyword evidence="10" id="KW-1185">Reference proteome</keyword>
<dbReference type="InterPro" id="IPR000297">
    <property type="entry name" value="PPIase_PpiC"/>
</dbReference>
<reference evidence="9" key="1">
    <citation type="submission" date="2021-12" db="EMBL/GenBank/DDBJ databases">
        <authorList>
            <person name="King R."/>
        </authorList>
    </citation>
    <scope>NUCLEOTIDE SEQUENCE</scope>
</reference>
<dbReference type="SUPFAM" id="SSF54534">
    <property type="entry name" value="FKBP-like"/>
    <property type="match status" value="1"/>
</dbReference>
<evidence type="ECO:0000256" key="4">
    <source>
        <dbReference type="PROSITE-ProRule" id="PRU00278"/>
    </source>
</evidence>
<feature type="domain" description="WW" evidence="7">
    <location>
        <begin position="4"/>
        <end position="38"/>
    </location>
</feature>
<evidence type="ECO:0000256" key="2">
    <source>
        <dbReference type="ARBA" id="ARBA00023110"/>
    </source>
</evidence>
<protein>
    <recommendedName>
        <fullName evidence="5">Peptidyl-prolyl cis-trans isomerase</fullName>
        <ecNumber evidence="5">5.2.1.8</ecNumber>
    </recommendedName>
</protein>
<dbReference type="SUPFAM" id="SSF51045">
    <property type="entry name" value="WW domain"/>
    <property type="match status" value="1"/>
</dbReference>
<evidence type="ECO:0000256" key="3">
    <source>
        <dbReference type="ARBA" id="ARBA00023235"/>
    </source>
</evidence>
<feature type="domain" description="PpiC" evidence="8">
    <location>
        <begin position="54"/>
        <end position="165"/>
    </location>
</feature>
<dbReference type="InterPro" id="IPR046357">
    <property type="entry name" value="PPIase_dom_sf"/>
</dbReference>
<dbReference type="KEGG" id="btab:109034491"/>
<keyword evidence="3 4" id="KW-0413">Isomerase</keyword>
<name>A0A9P0AAP6_BEMTA</name>
<comment type="catalytic activity">
    <reaction evidence="1 5">
        <text>[protein]-peptidylproline (omega=180) = [protein]-peptidylproline (omega=0)</text>
        <dbReference type="Rhea" id="RHEA:16237"/>
        <dbReference type="Rhea" id="RHEA-COMP:10747"/>
        <dbReference type="Rhea" id="RHEA-COMP:10748"/>
        <dbReference type="ChEBI" id="CHEBI:83833"/>
        <dbReference type="ChEBI" id="CHEBI:83834"/>
        <dbReference type="EC" id="5.2.1.8"/>
    </reaction>
</comment>
<dbReference type="GO" id="GO:0003755">
    <property type="term" value="F:peptidyl-prolyl cis-trans isomerase activity"/>
    <property type="evidence" value="ECO:0007669"/>
    <property type="project" value="UniProtKB-UniRule"/>
</dbReference>
<keyword evidence="2 4" id="KW-0697">Rotamase</keyword>
<sequence>MADEQLPSGWEKRLSRSTGQTYYLNLHTKESQWDRPDKPAEPKSGAVSGGGPGPDKVQCSHLLVKHEHSRRPSSWREENITRSKEEALESIKSYREKIVSGQASFAELAQKYSDCSSAKRGGDLGPFGHGAMQRPFEEAAFALKVGELSEPVFTDSGVHIILRTA</sequence>
<dbReference type="PANTHER" id="PTHR10657:SF4">
    <property type="entry name" value="PEPTIDYL-PROLYL CIS-TRANS ISOMERASE-RELATED"/>
    <property type="match status" value="1"/>
</dbReference>
<evidence type="ECO:0000313" key="9">
    <source>
        <dbReference type="EMBL" id="CAH0387742.1"/>
    </source>
</evidence>
<dbReference type="Pfam" id="PF00639">
    <property type="entry name" value="Rotamase"/>
    <property type="match status" value="1"/>
</dbReference>
<accession>A0A9P0AAP6</accession>
<evidence type="ECO:0000259" key="8">
    <source>
        <dbReference type="PROSITE" id="PS50198"/>
    </source>
</evidence>
<dbReference type="GO" id="GO:0005634">
    <property type="term" value="C:nucleus"/>
    <property type="evidence" value="ECO:0007669"/>
    <property type="project" value="TreeGrafter"/>
</dbReference>
<dbReference type="PROSITE" id="PS01159">
    <property type="entry name" value="WW_DOMAIN_1"/>
    <property type="match status" value="1"/>
</dbReference>
<dbReference type="FunFam" id="2.20.70.10:FF:000085">
    <property type="entry name" value="Peptidyl-prolyl cis-trans isomerase"/>
    <property type="match status" value="1"/>
</dbReference>
<dbReference type="EC" id="5.2.1.8" evidence="5"/>
<evidence type="ECO:0000256" key="6">
    <source>
        <dbReference type="SAM" id="MobiDB-lite"/>
    </source>
</evidence>
<dbReference type="InterPro" id="IPR036020">
    <property type="entry name" value="WW_dom_sf"/>
</dbReference>
<dbReference type="PANTHER" id="PTHR10657">
    <property type="entry name" value="PEPTIDYL-PROLYL CIS-TRANS ISOMERASE"/>
    <property type="match status" value="1"/>
</dbReference>
<proteinExistence type="predicted"/>
<dbReference type="FunFam" id="3.10.50.40:FF:000010">
    <property type="entry name" value="Peptidyl-prolyl cis-trans isomerase Pin1"/>
    <property type="match status" value="1"/>
</dbReference>
<dbReference type="InterPro" id="IPR051370">
    <property type="entry name" value="PPIase_Pin1"/>
</dbReference>
<evidence type="ECO:0000313" key="10">
    <source>
        <dbReference type="Proteomes" id="UP001152759"/>
    </source>
</evidence>